<dbReference type="RefSeq" id="WP_407029901.1">
    <property type="nucleotide sequence ID" value="NZ_JAQGEF010000002.1"/>
</dbReference>
<sequence>MALNKEVFKTRALSALIFVAVMMAGLLINHWSFLLLFVIIHFGCWYEYCKLVDKIYHVKLPTLFKYGIAAIGFSLFLAFCKYPYEIAGYSLNNNLVIPFAFAGFTAMAIGLIKADRGINISAVLLSLLGIIYISISLGAMVAFRISEYDFGNGLVTNLSNGISIPLLIIFSVWLNDTCAYLVGSFIGKTPFSKISPKKTWEGTIGGAVLCIALIGTVGSYLFFGKVTLLAFLIGAIGAVIGTLGDLWESKLKRMANVKDSGNMLPGHGGFLDRFDSMLLATPVVLILVIMLQSA</sequence>
<evidence type="ECO:0000256" key="8">
    <source>
        <dbReference type="ARBA" id="ARBA00022475"/>
    </source>
</evidence>
<dbReference type="PROSITE" id="PS01315">
    <property type="entry name" value="CDS"/>
    <property type="match status" value="1"/>
</dbReference>
<evidence type="ECO:0000256" key="19">
    <source>
        <dbReference type="SAM" id="Phobius"/>
    </source>
</evidence>
<evidence type="ECO:0000256" key="3">
    <source>
        <dbReference type="ARBA" id="ARBA00005119"/>
    </source>
</evidence>
<evidence type="ECO:0000256" key="14">
    <source>
        <dbReference type="ARBA" id="ARBA00023098"/>
    </source>
</evidence>
<evidence type="ECO:0000256" key="13">
    <source>
        <dbReference type="ARBA" id="ARBA00022989"/>
    </source>
</evidence>
<keyword evidence="13 19" id="KW-1133">Transmembrane helix</keyword>
<keyword evidence="16" id="KW-0594">Phospholipid biosynthesis</keyword>
<keyword evidence="21" id="KW-1185">Reference proteome</keyword>
<proteinExistence type="inferred from homology"/>
<dbReference type="EMBL" id="JAQGEF010000002">
    <property type="protein sequence ID" value="MDA3613571.1"/>
    <property type="molecule type" value="Genomic_DNA"/>
</dbReference>
<feature type="transmembrane region" description="Helical" evidence="19">
    <location>
        <begin position="63"/>
        <end position="84"/>
    </location>
</feature>
<evidence type="ECO:0000256" key="5">
    <source>
        <dbReference type="ARBA" id="ARBA00010185"/>
    </source>
</evidence>
<dbReference type="InterPro" id="IPR000374">
    <property type="entry name" value="PC_trans"/>
</dbReference>
<keyword evidence="11 18" id="KW-0812">Transmembrane</keyword>
<keyword evidence="10 18" id="KW-0808">Transferase</keyword>
<evidence type="ECO:0000256" key="17">
    <source>
        <dbReference type="ARBA" id="ARBA00023264"/>
    </source>
</evidence>
<evidence type="ECO:0000256" key="6">
    <source>
        <dbReference type="ARBA" id="ARBA00012487"/>
    </source>
</evidence>
<keyword evidence="9" id="KW-0444">Lipid biosynthesis</keyword>
<evidence type="ECO:0000256" key="4">
    <source>
        <dbReference type="ARBA" id="ARBA00005189"/>
    </source>
</evidence>
<evidence type="ECO:0000256" key="15">
    <source>
        <dbReference type="ARBA" id="ARBA00023136"/>
    </source>
</evidence>
<gene>
    <name evidence="20" type="ORF">O3P16_02025</name>
</gene>
<feature type="transmembrane region" description="Helical" evidence="19">
    <location>
        <begin position="270"/>
        <end position="291"/>
    </location>
</feature>
<feature type="transmembrane region" description="Helical" evidence="19">
    <location>
        <begin position="162"/>
        <end position="183"/>
    </location>
</feature>
<comment type="similarity">
    <text evidence="5 18">Belongs to the CDS family.</text>
</comment>
<evidence type="ECO:0000256" key="9">
    <source>
        <dbReference type="ARBA" id="ARBA00022516"/>
    </source>
</evidence>
<feature type="transmembrane region" description="Helical" evidence="19">
    <location>
        <begin position="204"/>
        <end position="223"/>
    </location>
</feature>
<feature type="transmembrane region" description="Helical" evidence="19">
    <location>
        <begin position="121"/>
        <end position="142"/>
    </location>
</feature>
<keyword evidence="12 18" id="KW-0548">Nucleotidyltransferase</keyword>
<evidence type="ECO:0000256" key="11">
    <source>
        <dbReference type="ARBA" id="ARBA00022692"/>
    </source>
</evidence>
<organism evidence="20 21">
    <name type="scientific">Polluticaenibacter yanchengensis</name>
    <dbReference type="NCBI Taxonomy" id="3014562"/>
    <lineage>
        <taxon>Bacteria</taxon>
        <taxon>Pseudomonadati</taxon>
        <taxon>Bacteroidota</taxon>
        <taxon>Chitinophagia</taxon>
        <taxon>Chitinophagales</taxon>
        <taxon>Chitinophagaceae</taxon>
        <taxon>Polluticaenibacter</taxon>
    </lineage>
</organism>
<comment type="caution">
    <text evidence="20">The sequence shown here is derived from an EMBL/GenBank/DDBJ whole genome shotgun (WGS) entry which is preliminary data.</text>
</comment>
<feature type="transmembrane region" description="Helical" evidence="19">
    <location>
        <begin position="12"/>
        <end position="28"/>
    </location>
</feature>
<accession>A0ABT4UFF7</accession>
<evidence type="ECO:0000256" key="18">
    <source>
        <dbReference type="RuleBase" id="RU003938"/>
    </source>
</evidence>
<feature type="transmembrane region" description="Helical" evidence="19">
    <location>
        <begin position="229"/>
        <end position="249"/>
    </location>
</feature>
<keyword evidence="15 19" id="KW-0472">Membrane</keyword>
<evidence type="ECO:0000256" key="10">
    <source>
        <dbReference type="ARBA" id="ARBA00022679"/>
    </source>
</evidence>
<dbReference type="Pfam" id="PF01148">
    <property type="entry name" value="CTP_transf_1"/>
    <property type="match status" value="1"/>
</dbReference>
<dbReference type="PANTHER" id="PTHR46382:SF1">
    <property type="entry name" value="PHOSPHATIDATE CYTIDYLYLTRANSFERASE"/>
    <property type="match status" value="1"/>
</dbReference>
<name>A0ABT4UFF7_9BACT</name>
<comment type="catalytic activity">
    <reaction evidence="1 18">
        <text>a 1,2-diacyl-sn-glycero-3-phosphate + CTP + H(+) = a CDP-1,2-diacyl-sn-glycerol + diphosphate</text>
        <dbReference type="Rhea" id="RHEA:16229"/>
        <dbReference type="ChEBI" id="CHEBI:15378"/>
        <dbReference type="ChEBI" id="CHEBI:33019"/>
        <dbReference type="ChEBI" id="CHEBI:37563"/>
        <dbReference type="ChEBI" id="CHEBI:58332"/>
        <dbReference type="ChEBI" id="CHEBI:58608"/>
        <dbReference type="EC" id="2.7.7.41"/>
    </reaction>
</comment>
<evidence type="ECO:0000256" key="1">
    <source>
        <dbReference type="ARBA" id="ARBA00001698"/>
    </source>
</evidence>
<dbReference type="EC" id="2.7.7.41" evidence="6 18"/>
<keyword evidence="17" id="KW-1208">Phospholipid metabolism</keyword>
<evidence type="ECO:0000256" key="16">
    <source>
        <dbReference type="ARBA" id="ARBA00023209"/>
    </source>
</evidence>
<comment type="pathway">
    <text evidence="3 18">Phospholipid metabolism; CDP-diacylglycerol biosynthesis; CDP-diacylglycerol from sn-glycerol 3-phosphate: step 3/3.</text>
</comment>
<keyword evidence="14" id="KW-0443">Lipid metabolism</keyword>
<evidence type="ECO:0000256" key="7">
    <source>
        <dbReference type="ARBA" id="ARBA00019373"/>
    </source>
</evidence>
<feature type="transmembrane region" description="Helical" evidence="19">
    <location>
        <begin position="96"/>
        <end position="114"/>
    </location>
</feature>
<dbReference type="PANTHER" id="PTHR46382">
    <property type="entry name" value="PHOSPHATIDATE CYTIDYLYLTRANSFERASE"/>
    <property type="match status" value="1"/>
</dbReference>
<comment type="subcellular location">
    <subcellularLocation>
        <location evidence="2">Cell membrane</location>
        <topology evidence="2">Multi-pass membrane protein</topology>
    </subcellularLocation>
</comment>
<dbReference type="GO" id="GO:0004605">
    <property type="term" value="F:phosphatidate cytidylyltransferase activity"/>
    <property type="evidence" value="ECO:0007669"/>
    <property type="project" value="UniProtKB-EC"/>
</dbReference>
<evidence type="ECO:0000256" key="2">
    <source>
        <dbReference type="ARBA" id="ARBA00004651"/>
    </source>
</evidence>
<evidence type="ECO:0000313" key="20">
    <source>
        <dbReference type="EMBL" id="MDA3613571.1"/>
    </source>
</evidence>
<protein>
    <recommendedName>
        <fullName evidence="7 18">Phosphatidate cytidylyltransferase</fullName>
        <ecNumber evidence="6 18">2.7.7.41</ecNumber>
    </recommendedName>
</protein>
<keyword evidence="8" id="KW-1003">Cell membrane</keyword>
<reference evidence="20 21" key="1">
    <citation type="submission" date="2022-12" db="EMBL/GenBank/DDBJ databases">
        <title>Chitinophagaceae gen. sp. nov., a new member of the family Chitinophagaceae, isolated from soil in a chemical factory.</title>
        <authorList>
            <person name="Ke Z."/>
        </authorList>
    </citation>
    <scope>NUCLEOTIDE SEQUENCE [LARGE SCALE GENOMIC DNA]</scope>
    <source>
        <strain evidence="20 21">LY-5</strain>
    </source>
</reference>
<dbReference type="Proteomes" id="UP001210231">
    <property type="component" value="Unassembled WGS sequence"/>
</dbReference>
<comment type="pathway">
    <text evidence="4">Lipid metabolism.</text>
</comment>
<evidence type="ECO:0000313" key="21">
    <source>
        <dbReference type="Proteomes" id="UP001210231"/>
    </source>
</evidence>
<evidence type="ECO:0000256" key="12">
    <source>
        <dbReference type="ARBA" id="ARBA00022695"/>
    </source>
</evidence>